<protein>
    <submittedName>
        <fullName evidence="1">KR domain-containing protein</fullName>
    </submittedName>
</protein>
<organism evidence="1 2">
    <name type="scientific">Hypoxylon rubiginosum</name>
    <dbReference type="NCBI Taxonomy" id="110542"/>
    <lineage>
        <taxon>Eukaryota</taxon>
        <taxon>Fungi</taxon>
        <taxon>Dikarya</taxon>
        <taxon>Ascomycota</taxon>
        <taxon>Pezizomycotina</taxon>
        <taxon>Sordariomycetes</taxon>
        <taxon>Xylariomycetidae</taxon>
        <taxon>Xylariales</taxon>
        <taxon>Hypoxylaceae</taxon>
        <taxon>Hypoxylon</taxon>
    </lineage>
</organism>
<evidence type="ECO:0000313" key="2">
    <source>
        <dbReference type="Proteomes" id="UP001497700"/>
    </source>
</evidence>
<dbReference type="EMBL" id="MU393455">
    <property type="protein sequence ID" value="KAI4866730.1"/>
    <property type="molecule type" value="Genomic_DNA"/>
</dbReference>
<gene>
    <name evidence="1" type="ORF">F4820DRAFT_415932</name>
</gene>
<proteinExistence type="predicted"/>
<reference evidence="1 2" key="1">
    <citation type="journal article" date="2022" name="New Phytol.">
        <title>Ecological generalism drives hyperdiversity of secondary metabolite gene clusters in xylarialean endophytes.</title>
        <authorList>
            <person name="Franco M.E.E."/>
            <person name="Wisecaver J.H."/>
            <person name="Arnold A.E."/>
            <person name="Ju Y.M."/>
            <person name="Slot J.C."/>
            <person name="Ahrendt S."/>
            <person name="Moore L.P."/>
            <person name="Eastman K.E."/>
            <person name="Scott K."/>
            <person name="Konkel Z."/>
            <person name="Mondo S.J."/>
            <person name="Kuo A."/>
            <person name="Hayes R.D."/>
            <person name="Haridas S."/>
            <person name="Andreopoulos B."/>
            <person name="Riley R."/>
            <person name="LaButti K."/>
            <person name="Pangilinan J."/>
            <person name="Lipzen A."/>
            <person name="Amirebrahimi M."/>
            <person name="Yan J."/>
            <person name="Adam C."/>
            <person name="Keymanesh K."/>
            <person name="Ng V."/>
            <person name="Louie K."/>
            <person name="Northen T."/>
            <person name="Drula E."/>
            <person name="Henrissat B."/>
            <person name="Hsieh H.M."/>
            <person name="Youens-Clark K."/>
            <person name="Lutzoni F."/>
            <person name="Miadlikowska J."/>
            <person name="Eastwood D.C."/>
            <person name="Hamelin R.C."/>
            <person name="Grigoriev I.V."/>
            <person name="U'Ren J.M."/>
        </authorList>
    </citation>
    <scope>NUCLEOTIDE SEQUENCE [LARGE SCALE GENOMIC DNA]</scope>
    <source>
        <strain evidence="1 2">CBS 119005</strain>
    </source>
</reference>
<accession>A0ACB9Z6D1</accession>
<name>A0ACB9Z6D1_9PEZI</name>
<comment type="caution">
    <text evidence="1">The sequence shown here is derived from an EMBL/GenBank/DDBJ whole genome shotgun (WGS) entry which is preliminary data.</text>
</comment>
<keyword evidence="2" id="KW-1185">Reference proteome</keyword>
<evidence type="ECO:0000313" key="1">
    <source>
        <dbReference type="EMBL" id="KAI4866730.1"/>
    </source>
</evidence>
<sequence length="868" mass="96790">MVAITRGLSTNASEERLLYSIEWKPQLSMLSSEQLGQLFGSEHPPSTNEEALSAFRCKLNPVLRCILRKTYRELSWRNFDQVPKHLQKYIEWMEEYIELDLAIEANEEPSDEEVEAELEALEGIIPSWKLLIVVAHNFKAILSGEIDIFQLTFDTGLVRKFHEWVFRNPDESQLRYLLELISHENPSLCIMEIGAGTGAWSDVLLSTLQDFETRSGRSSFSHYTYTDISPRFFKKATGRFAEYTSRMGFRALNIEKDAAEQGFELHSYDVVVAGNVLHATADLPGAIQNVRKLLKPGGILMLSELTVPNDVAMNMTFGLFPGWWNFTDPWRDHVPIMEELRWHEILKSNGFSGVDLILKDYENKNCHLTSVMLSRAELPAPVIPNHEVILVVDPRSIYQTSVAKVLGAKLRASAAYRTTTISLHQAQSICLNDDDIVISLVELGDPLFSTLSSDIFHALKQLIKGTKNLLWVTLTDMSDPTYAFHHLTTGLFRCIRLEAIEKHIVQLEVEARHDPHLCIGFISKVFAASFESGSPEFQYCVRKGLLTTGRLIEEISLDREMRSLIYPQTSKRNTGRIIITPKPEDIVPKCITHQSEWEFDKNASYLVAGGLGGLGRAIISWMATKGVRHLIIPSRSGVSSQAASDVITMLREKGVNIATPKCDVSSASSLSAALVACADDMPPVRGCINAAIVLQDALFENMTYAQWELTIRSKAHTSWNLHQLFPQLDFFILLSSLAGIAGSVAQSNYAAGCTFQDALARHRAATGEKAMSLVVGIVAESEPYEHYRSAAASDMQRIRMSQLLAVLDMYCNPSLPVPPPDKSQLLISISTPTPLVEQPLYWEFSRVGDGSHGNYSAGKEGQNPVGAL</sequence>
<dbReference type="Proteomes" id="UP001497700">
    <property type="component" value="Unassembled WGS sequence"/>
</dbReference>